<dbReference type="SMART" id="SM00036">
    <property type="entry name" value="CNH"/>
    <property type="match status" value="1"/>
</dbReference>
<reference evidence="6 8" key="1">
    <citation type="journal article" date="2016" name="PLoS ONE">
        <title>Sequence Assembly of Yarrowia lipolytica Strain W29/CLIB89 Shows Transposable Element Diversity.</title>
        <authorList>
            <person name="Magnan C."/>
            <person name="Yu J."/>
            <person name="Chang I."/>
            <person name="Jahn E."/>
            <person name="Kanomata Y."/>
            <person name="Wu J."/>
            <person name="Zeller M."/>
            <person name="Oakes M."/>
            <person name="Baldi P."/>
            <person name="Sandmeyer S."/>
        </authorList>
    </citation>
    <scope>NUCLEOTIDE SEQUENCE [LARGE SCALE GENOMIC DNA]</scope>
    <source>
        <strain evidence="6">CLIB89</strain>
        <strain evidence="8">CLIB89(W29)</strain>
    </source>
</reference>
<feature type="compositionally biased region" description="Polar residues" evidence="3">
    <location>
        <begin position="37"/>
        <end position="46"/>
    </location>
</feature>
<dbReference type="EMBL" id="KZ859016">
    <property type="protein sequence ID" value="RDW24911.1"/>
    <property type="molecule type" value="Genomic_DNA"/>
</dbReference>
<evidence type="ECO:0000313" key="9">
    <source>
        <dbReference type="Proteomes" id="UP000256601"/>
    </source>
</evidence>
<feature type="compositionally biased region" description="Polar residues" evidence="3">
    <location>
        <begin position="335"/>
        <end position="355"/>
    </location>
</feature>
<evidence type="ECO:0000313" key="6">
    <source>
        <dbReference type="EMBL" id="AOW01968.1"/>
    </source>
</evidence>
<dbReference type="InterPro" id="IPR000219">
    <property type="entry name" value="DH_dom"/>
</dbReference>
<reference evidence="7 9" key="2">
    <citation type="submission" date="2018-07" db="EMBL/GenBank/DDBJ databases">
        <title>Draft Genome Assemblies for Five Robust Yarrowia lipolytica Strains Exhibiting High Lipid Production and Pentose Sugar Utilization and Sugar Alcohol Secretion from Undetoxified Lignocellulosic Biomass Hydrolysates.</title>
        <authorList>
            <consortium name="DOE Joint Genome Institute"/>
            <person name="Walker C."/>
            <person name="Ryu S."/>
            <person name="Na H."/>
            <person name="Zane M."/>
            <person name="LaButti K."/>
            <person name="Lipzen A."/>
            <person name="Haridas S."/>
            <person name="Barry K."/>
            <person name="Grigoriev I.V."/>
            <person name="Quarterman J."/>
            <person name="Slininger P."/>
            <person name="Dien B."/>
            <person name="Trinh C.T."/>
        </authorList>
    </citation>
    <scope>NUCLEOTIDE SEQUENCE [LARGE SCALE GENOMIC DNA]</scope>
    <source>
        <strain evidence="7 9">YB392</strain>
    </source>
</reference>
<feature type="compositionally biased region" description="Low complexity" evidence="3">
    <location>
        <begin position="166"/>
        <end position="176"/>
    </location>
</feature>
<dbReference type="SMART" id="SM00325">
    <property type="entry name" value="RhoGEF"/>
    <property type="match status" value="1"/>
</dbReference>
<dbReference type="Pfam" id="PF00621">
    <property type="entry name" value="RhoGEF"/>
    <property type="match status" value="1"/>
</dbReference>
<dbReference type="GO" id="GO:0035556">
    <property type="term" value="P:intracellular signal transduction"/>
    <property type="evidence" value="ECO:0007669"/>
    <property type="project" value="InterPro"/>
</dbReference>
<dbReference type="SUPFAM" id="SSF46785">
    <property type="entry name" value="Winged helix' DNA-binding domain"/>
    <property type="match status" value="1"/>
</dbReference>
<dbReference type="Proteomes" id="UP000182444">
    <property type="component" value="Chromosome 1B"/>
</dbReference>
<gene>
    <name evidence="7" type="ORF">B0I71DRAFT_133510</name>
    <name evidence="6" type="ORF">YALI1_B26430g</name>
</gene>
<dbReference type="VEuPathDB" id="FungiDB:YALI1_B26430g"/>
<feature type="compositionally biased region" description="Low complexity" evidence="3">
    <location>
        <begin position="391"/>
        <end position="403"/>
    </location>
</feature>
<accession>A0A1D8N8K2</accession>
<dbReference type="InterPro" id="IPR035899">
    <property type="entry name" value="DBL_dom_sf"/>
</dbReference>
<dbReference type="Proteomes" id="UP000256601">
    <property type="component" value="Unassembled WGS sequence"/>
</dbReference>
<feature type="compositionally biased region" description="Low complexity" evidence="3">
    <location>
        <begin position="199"/>
        <end position="221"/>
    </location>
</feature>
<dbReference type="InterPro" id="IPR001180">
    <property type="entry name" value="CNH_dom"/>
</dbReference>
<evidence type="ECO:0000313" key="8">
    <source>
        <dbReference type="Proteomes" id="UP000182444"/>
    </source>
</evidence>
<feature type="compositionally biased region" description="Polar residues" evidence="3">
    <location>
        <begin position="112"/>
        <end position="122"/>
    </location>
</feature>
<dbReference type="SMART" id="SM00049">
    <property type="entry name" value="DEP"/>
    <property type="match status" value="1"/>
</dbReference>
<dbReference type="InterPro" id="IPR036388">
    <property type="entry name" value="WH-like_DNA-bd_sf"/>
</dbReference>
<evidence type="ECO:0000259" key="5">
    <source>
        <dbReference type="PROSITE" id="PS50219"/>
    </source>
</evidence>
<dbReference type="InterPro" id="IPR041675">
    <property type="entry name" value="PH_5"/>
</dbReference>
<dbReference type="KEGG" id="yli:2907047"/>
<evidence type="ECO:0000256" key="3">
    <source>
        <dbReference type="SAM" id="MobiDB-lite"/>
    </source>
</evidence>
<feature type="compositionally biased region" description="Low complexity" evidence="3">
    <location>
        <begin position="78"/>
        <end position="106"/>
    </location>
</feature>
<dbReference type="CDD" id="cd00160">
    <property type="entry name" value="RhoGEF"/>
    <property type="match status" value="1"/>
</dbReference>
<dbReference type="Gene3D" id="2.30.29.30">
    <property type="entry name" value="Pleckstrin-homology domain (PH domain)/Phosphotyrosine-binding domain (PTB)"/>
    <property type="match status" value="1"/>
</dbReference>
<feature type="compositionally biased region" description="Low complexity" evidence="3">
    <location>
        <begin position="301"/>
        <end position="318"/>
    </location>
</feature>
<feature type="compositionally biased region" description="Low complexity" evidence="3">
    <location>
        <begin position="50"/>
        <end position="68"/>
    </location>
</feature>
<dbReference type="Pfam" id="PF15405">
    <property type="entry name" value="PH_5"/>
    <property type="match status" value="1"/>
</dbReference>
<protein>
    <submittedName>
        <fullName evidence="7">CNH domain-domain-containing protein</fullName>
    </submittedName>
</protein>
<feature type="compositionally biased region" description="Low complexity" evidence="3">
    <location>
        <begin position="356"/>
        <end position="382"/>
    </location>
</feature>
<organism evidence="6 8">
    <name type="scientific">Yarrowia lipolytica</name>
    <name type="common">Candida lipolytica</name>
    <dbReference type="NCBI Taxonomy" id="4952"/>
    <lineage>
        <taxon>Eukaryota</taxon>
        <taxon>Fungi</taxon>
        <taxon>Dikarya</taxon>
        <taxon>Ascomycota</taxon>
        <taxon>Saccharomycotina</taxon>
        <taxon>Dipodascomycetes</taxon>
        <taxon>Dipodascales</taxon>
        <taxon>Dipodascales incertae sedis</taxon>
        <taxon>Yarrowia</taxon>
    </lineage>
</organism>
<sequence>MAQDVLDIPFTDIPSMQRIPASRSMQNLNERYEQGQAPPQGQTKQPPMQPSHHANPPPQHHQQPQQHMPPRHYPTNRPQPGQAQQQSPRQYPQGQPQGHTGQTQYPYAVGRQGQQAPPQHASQQVPQHVPHAPPQQHHGPPPQNHVPQLQHGPPQHAPQHVPPPHQQQYSPQKHPQGGQVQGGNMPPTSMGQGMTPGAPQYGGQQFSRQQQPPQIQTQANPYHISRRPQMRHTQSATSPTSPSNPYSQFSQFNPGRSVSGGPQQHHPAHQQQYGRSMSLTQQSVAATSRGNPNVYDRETGGRTSTMTSTSSGRVIPPRQGGPPGSGPGGMGGSTHAVNAQGHSIPGSTVSLNSTVTPSTSATHLPSSSSASVATASTVVSPTQQSSFGNHRTTSTSSMRSLSSEFGPSPRSAVLTASRRAPLVYPALLSKVAEMFRLTVVVADKKKNELSYSNSFLGSEAVSVIADIIKTTDRNLALLLGRSLDAQKFFHDVTYDHRLRDSPFELYQFNEIVEANDAAAQTVGMPVNGVFTLLTECYSPTCTRDKLCYSIACPRRLEQQARLNMKPSGLKRSESRLSLHGDSDNKEQKLWRERVTKEIANSVDDEEKKRQEVICELIYTERDFVKDLEYVRDYWITPLRTSNIIPEARRERFIKMVFSFIMDVHAVNIKLAEALTKREQFAPVVRRVGDIFLQHVPRFEPFIKYGASQLYGKYEYEREKSSNPAFAKFVNDTERLEQSRKLELNGYLTKPTTRLARYPLLLEAVLKHTKEDNPDYGDIPEAIKQIKAYLMKVNEKSGQSENRFSLMQLNQSLVFQKNDYVDLKLMEESRRIIFKGSLKKRTQDTQGEIQVYLLDHFLLFVKVKVVNKREIMRVYKKPIPLELLLAAQAEEIGPKSSSFRRPPSSLIPKTVSKESSNGKYPLTFLHIGRKGYELTLYAANFAARKAWSDNIESQKNARRELGDVFSQYTLCSGFFHGNNRVNCVVPIDGGRKVLYGTDSGVFISDIRHLPKQQGSLQNSIVATTPVKLISTSNVTQVAILDEYTTILALADKTLYAWPSDIIDTPDPVSNSRKGKKVLGHINFFKAGVCNNRMLVCTVKSSSTSSTINVLEPSEPLTKNKRQTTLLSLKKGRQDTEFRSFQQFNISSEIISISLLSLNLCVGCANGFKVVSLTNFDTQSLLSSADTSLDFVIGKEQLKPIAVYRLDGEFLLNFSEFSFYANAHGWRKQPMWRIDWEGVPQNFGIWYPYLLAFEPNFVEIRHVKTGEIVSVIHGENIRFLHESSREIIYAYEDERGNDVIACLDFWEKSQKRVAA</sequence>
<feature type="domain" description="CNH" evidence="5">
    <location>
        <begin position="977"/>
        <end position="1285"/>
    </location>
</feature>
<dbReference type="SUPFAM" id="SSF48065">
    <property type="entry name" value="DBL homology domain (DH-domain)"/>
    <property type="match status" value="1"/>
</dbReference>
<feature type="region of interest" description="Disordered" evidence="3">
    <location>
        <begin position="1"/>
        <end position="410"/>
    </location>
</feature>
<feature type="compositionally biased region" description="Low complexity" evidence="3">
    <location>
        <begin position="145"/>
        <end position="159"/>
    </location>
</feature>
<dbReference type="InterPro" id="IPR052233">
    <property type="entry name" value="Rho-type_GEFs"/>
</dbReference>
<dbReference type="Pfam" id="PF00610">
    <property type="entry name" value="DEP"/>
    <property type="match status" value="1"/>
</dbReference>
<dbReference type="EMBL" id="CP017554">
    <property type="protein sequence ID" value="AOW01968.1"/>
    <property type="molecule type" value="Genomic_DNA"/>
</dbReference>
<dbReference type="SUPFAM" id="SSF50729">
    <property type="entry name" value="PH domain-like"/>
    <property type="match status" value="1"/>
</dbReference>
<dbReference type="PANTHER" id="PTHR46572">
    <property type="entry name" value="RHO1 GDP-GTP EXCHANGE PROTEIN 1-RELATED"/>
    <property type="match status" value="1"/>
</dbReference>
<dbReference type="VEuPathDB" id="FungiDB:YALI0_B20218g"/>
<feature type="compositionally biased region" description="Polar residues" evidence="3">
    <location>
        <begin position="231"/>
        <end position="256"/>
    </location>
</feature>
<feature type="compositionally biased region" description="Polar residues" evidence="3">
    <location>
        <begin position="273"/>
        <end position="291"/>
    </location>
</feature>
<name>A0A1D8N8K2_YARLL</name>
<keyword evidence="1" id="KW-0597">Phosphoprotein</keyword>
<proteinExistence type="predicted"/>
<feature type="domain" description="DH" evidence="4">
    <location>
        <begin position="608"/>
        <end position="795"/>
    </location>
</feature>
<dbReference type="InterPro" id="IPR036390">
    <property type="entry name" value="WH_DNA-bd_sf"/>
</dbReference>
<dbReference type="Gene3D" id="1.10.10.10">
    <property type="entry name" value="Winged helix-like DNA-binding domain superfamily/Winged helix DNA-binding domain"/>
    <property type="match status" value="1"/>
</dbReference>
<evidence type="ECO:0000313" key="7">
    <source>
        <dbReference type="EMBL" id="RDW24911.1"/>
    </source>
</evidence>
<feature type="compositionally biased region" description="Low complexity" evidence="3">
    <location>
        <begin position="123"/>
        <end position="138"/>
    </location>
</feature>
<keyword evidence="2" id="KW-0344">Guanine-nucleotide releasing factor</keyword>
<evidence type="ECO:0000259" key="4">
    <source>
        <dbReference type="PROSITE" id="PS50010"/>
    </source>
</evidence>
<dbReference type="InterPro" id="IPR011993">
    <property type="entry name" value="PH-like_dom_sf"/>
</dbReference>
<dbReference type="InterPro" id="IPR000591">
    <property type="entry name" value="DEP_dom"/>
</dbReference>
<dbReference type="PANTHER" id="PTHR46572:SF2">
    <property type="entry name" value="RHO1 GDP-GTP EXCHANGE PROTEIN 1-RELATED"/>
    <property type="match status" value="1"/>
</dbReference>
<dbReference type="CDD" id="cd04435">
    <property type="entry name" value="DEP_fRom2"/>
    <property type="match status" value="1"/>
</dbReference>
<evidence type="ECO:0000256" key="2">
    <source>
        <dbReference type="ARBA" id="ARBA00022658"/>
    </source>
</evidence>
<evidence type="ECO:0000256" key="1">
    <source>
        <dbReference type="ARBA" id="ARBA00022553"/>
    </source>
</evidence>
<dbReference type="PROSITE" id="PS50010">
    <property type="entry name" value="DH_2"/>
    <property type="match status" value="1"/>
</dbReference>
<dbReference type="Gene3D" id="1.20.900.10">
    <property type="entry name" value="Dbl homology (DH) domain"/>
    <property type="match status" value="1"/>
</dbReference>
<dbReference type="Pfam" id="PF00780">
    <property type="entry name" value="CNH"/>
    <property type="match status" value="1"/>
</dbReference>
<dbReference type="PROSITE" id="PS50219">
    <property type="entry name" value="CNH"/>
    <property type="match status" value="1"/>
</dbReference>
<feature type="compositionally biased region" description="Low complexity" evidence="3">
    <location>
        <begin position="262"/>
        <end position="272"/>
    </location>
</feature>
<dbReference type="GO" id="GO:0005085">
    <property type="term" value="F:guanyl-nucleotide exchange factor activity"/>
    <property type="evidence" value="ECO:0007669"/>
    <property type="project" value="UniProtKB-KW"/>
</dbReference>
<dbReference type="eggNOG" id="KOG4305">
    <property type="taxonomic scope" value="Eukaryota"/>
</dbReference>
<feature type="compositionally biased region" description="Gly residues" evidence="3">
    <location>
        <begin position="321"/>
        <end position="332"/>
    </location>
</feature>